<sequence>MTLPSSQHLGSSFSAHGSRRRVAPGRRYGHRPVCSFEMTRERELLQWMTDVSDDEQNVADSANAISNAEY</sequence>
<organism evidence="2 3">
    <name type="scientific">Parnassius mnemosyne</name>
    <name type="common">clouded apollo</name>
    <dbReference type="NCBI Taxonomy" id="213953"/>
    <lineage>
        <taxon>Eukaryota</taxon>
        <taxon>Metazoa</taxon>
        <taxon>Ecdysozoa</taxon>
        <taxon>Arthropoda</taxon>
        <taxon>Hexapoda</taxon>
        <taxon>Insecta</taxon>
        <taxon>Pterygota</taxon>
        <taxon>Neoptera</taxon>
        <taxon>Endopterygota</taxon>
        <taxon>Lepidoptera</taxon>
        <taxon>Glossata</taxon>
        <taxon>Ditrysia</taxon>
        <taxon>Papilionoidea</taxon>
        <taxon>Papilionidae</taxon>
        <taxon>Parnassiinae</taxon>
        <taxon>Parnassini</taxon>
        <taxon>Parnassius</taxon>
        <taxon>Driopa</taxon>
    </lineage>
</organism>
<feature type="region of interest" description="Disordered" evidence="1">
    <location>
        <begin position="51"/>
        <end position="70"/>
    </location>
</feature>
<gene>
    <name evidence="2" type="ORF">PARMNEM_LOCUS21341</name>
</gene>
<name>A0AAV1MAG3_9NEOP</name>
<evidence type="ECO:0000313" key="3">
    <source>
        <dbReference type="Proteomes" id="UP001314205"/>
    </source>
</evidence>
<evidence type="ECO:0000313" key="2">
    <source>
        <dbReference type="EMBL" id="CAK1602911.1"/>
    </source>
</evidence>
<proteinExistence type="predicted"/>
<feature type="compositionally biased region" description="Basic residues" evidence="1">
    <location>
        <begin position="17"/>
        <end position="27"/>
    </location>
</feature>
<feature type="compositionally biased region" description="Polar residues" evidence="1">
    <location>
        <begin position="58"/>
        <end position="70"/>
    </location>
</feature>
<accession>A0AAV1MAG3</accession>
<comment type="caution">
    <text evidence="2">The sequence shown here is derived from an EMBL/GenBank/DDBJ whole genome shotgun (WGS) entry which is preliminary data.</text>
</comment>
<feature type="region of interest" description="Disordered" evidence="1">
    <location>
        <begin position="1"/>
        <end position="27"/>
    </location>
</feature>
<dbReference type="Proteomes" id="UP001314205">
    <property type="component" value="Unassembled WGS sequence"/>
</dbReference>
<feature type="compositionally biased region" description="Polar residues" evidence="1">
    <location>
        <begin position="1"/>
        <end position="15"/>
    </location>
</feature>
<protein>
    <submittedName>
        <fullName evidence="2">Uncharacterized protein</fullName>
    </submittedName>
</protein>
<dbReference type="AlphaFoldDB" id="A0AAV1MAG3"/>
<keyword evidence="3" id="KW-1185">Reference proteome</keyword>
<evidence type="ECO:0000256" key="1">
    <source>
        <dbReference type="SAM" id="MobiDB-lite"/>
    </source>
</evidence>
<reference evidence="2 3" key="1">
    <citation type="submission" date="2023-11" db="EMBL/GenBank/DDBJ databases">
        <authorList>
            <person name="Hedman E."/>
            <person name="Englund M."/>
            <person name="Stromberg M."/>
            <person name="Nyberg Akerstrom W."/>
            <person name="Nylinder S."/>
            <person name="Jareborg N."/>
            <person name="Kallberg Y."/>
            <person name="Kronander E."/>
        </authorList>
    </citation>
    <scope>NUCLEOTIDE SEQUENCE [LARGE SCALE GENOMIC DNA]</scope>
</reference>
<dbReference type="EMBL" id="CAVLGL010000148">
    <property type="protein sequence ID" value="CAK1602911.1"/>
    <property type="molecule type" value="Genomic_DNA"/>
</dbReference>